<comment type="caution">
    <text evidence="5">The sequence shown here is derived from an EMBL/GenBank/DDBJ whole genome shotgun (WGS) entry which is preliminary data.</text>
</comment>
<dbReference type="CDD" id="cd00130">
    <property type="entry name" value="PAS"/>
    <property type="match status" value="1"/>
</dbReference>
<sequence length="829" mass="91712">MGFFLGFDPGALCATPDHREIGRSAYRQTSRRKLLYYYLRNSPTAPPATAHPIRARGRKIMGRFAPPEAVPVRWHKAVSRNEFTADSVQTRPKNPVSQVGVAALIDVQSLRSFLDGLSDLVGIATALLDLDGNILQSAGWQSACTAFHRAVSGSGVNCTESDLFLASHLRKGEFVDYKCKNGLWDVVTPVFVGEEHLGNLYCGQFFYEDDVVDEGFFAAQAERFNYDKAAYLAAIAGIPRFSREKVRSVMGLVVNLAAYLSRLSLTNLRLQESQGRMEALINALPDPVWLKDTNGVYLSCNRAFERLVGSTVGNIVGRRDDDFFPAELAEFFRGKDREAIAAGEPRRNEELVPAADGRPAILLETVKAPLPGADGAPAGVIGIARDITERKRAEDRIRFLAHHDGLTGLPNRSSLYERMEQSIAMARRCGKAMAVMLIDLDGFKSINDTVGHHVGDRLLIEVAKRLEHSVRHSDIVARLGGDEFVVALTAIENISDAAEVAGKIVDQLAAPYPMVDHDLRTSPSIGICFYPDDATEINELVQNADIAMYRAKAAGRCNYQFYTEEMRTAVAERVRAEKALEVALTEGQFVLHYQPQIELDSGLVVGVEALVRWRHPERGTILPGDFIPLAEETRLILPLGKWVLEEACRQLKRWHDAGLNELKMSVNLSAIQFQEKDLPGLVKQAVERAGVPASCIHLEITESMAMRNPQQNIVMMKALTELGVKVVLDDFGTGYSSLAYLKLFPVDIIKIDRSFVTDLETDENDSAICEMTMLLARKLGLQVVAEGVETEAQLNFLGSIGCQRIQGYLFSKPIAAEQVEEFVEGFRRD</sequence>
<dbReference type="InterPro" id="IPR052155">
    <property type="entry name" value="Biofilm_reg_signaling"/>
</dbReference>
<dbReference type="CDD" id="cd01948">
    <property type="entry name" value="EAL"/>
    <property type="match status" value="1"/>
</dbReference>
<dbReference type="PROSITE" id="PS50113">
    <property type="entry name" value="PAC"/>
    <property type="match status" value="1"/>
</dbReference>
<evidence type="ECO:0000259" key="1">
    <source>
        <dbReference type="PROSITE" id="PS50112"/>
    </source>
</evidence>
<feature type="domain" description="GGDEF" evidence="4">
    <location>
        <begin position="431"/>
        <end position="564"/>
    </location>
</feature>
<reference evidence="5 6" key="1">
    <citation type="submission" date="2019-12" db="EMBL/GenBank/DDBJ databases">
        <title>Comparative genomics gives insights into the taxonomy of the Azoarcus-Aromatoleum group and reveals separate origins of nif in the plant-associated Azoarcus and non-plant-associated Aromatoleum sub-groups.</title>
        <authorList>
            <person name="Lafos M."/>
            <person name="Maluk M."/>
            <person name="Batista M."/>
            <person name="Junghare M."/>
            <person name="Carmona M."/>
            <person name="Faoro H."/>
            <person name="Cruz L.M."/>
            <person name="Battistoni F."/>
            <person name="De Souza E."/>
            <person name="Pedrosa F."/>
            <person name="Chen W.-M."/>
            <person name="Poole P.S."/>
            <person name="Dixon R.A."/>
            <person name="James E.K."/>
        </authorList>
    </citation>
    <scope>NUCLEOTIDE SEQUENCE [LARGE SCALE GENOMIC DNA]</scope>
    <source>
        <strain evidence="5 6">22Lin</strain>
    </source>
</reference>
<dbReference type="SUPFAM" id="SSF141868">
    <property type="entry name" value="EAL domain-like"/>
    <property type="match status" value="1"/>
</dbReference>
<keyword evidence="6" id="KW-1185">Reference proteome</keyword>
<organism evidence="5 6">
    <name type="scientific">Aromatoleum diolicum</name>
    <dbReference type="NCBI Taxonomy" id="75796"/>
    <lineage>
        <taxon>Bacteria</taxon>
        <taxon>Pseudomonadati</taxon>
        <taxon>Pseudomonadota</taxon>
        <taxon>Betaproteobacteria</taxon>
        <taxon>Rhodocyclales</taxon>
        <taxon>Rhodocyclaceae</taxon>
        <taxon>Aromatoleum</taxon>
    </lineage>
</organism>
<dbReference type="SUPFAM" id="SSF55785">
    <property type="entry name" value="PYP-like sensor domain (PAS domain)"/>
    <property type="match status" value="1"/>
</dbReference>
<dbReference type="SMART" id="SM00052">
    <property type="entry name" value="EAL"/>
    <property type="match status" value="1"/>
</dbReference>
<gene>
    <name evidence="5" type="ORF">GPA25_15960</name>
</gene>
<evidence type="ECO:0000259" key="3">
    <source>
        <dbReference type="PROSITE" id="PS50883"/>
    </source>
</evidence>
<evidence type="ECO:0000259" key="2">
    <source>
        <dbReference type="PROSITE" id="PS50113"/>
    </source>
</evidence>
<name>A0ABX1QFI4_9RHOO</name>
<dbReference type="InterPro" id="IPR029787">
    <property type="entry name" value="Nucleotide_cyclase"/>
</dbReference>
<dbReference type="Pfam" id="PF00563">
    <property type="entry name" value="EAL"/>
    <property type="match status" value="1"/>
</dbReference>
<feature type="domain" description="PAC" evidence="2">
    <location>
        <begin position="346"/>
        <end position="399"/>
    </location>
</feature>
<dbReference type="InterPro" id="IPR035965">
    <property type="entry name" value="PAS-like_dom_sf"/>
</dbReference>
<evidence type="ECO:0000313" key="6">
    <source>
        <dbReference type="Proteomes" id="UP000648984"/>
    </source>
</evidence>
<proteinExistence type="predicted"/>
<dbReference type="Gene3D" id="3.30.70.270">
    <property type="match status" value="1"/>
</dbReference>
<dbReference type="Proteomes" id="UP000648984">
    <property type="component" value="Unassembled WGS sequence"/>
</dbReference>
<dbReference type="Gene3D" id="3.20.20.450">
    <property type="entry name" value="EAL domain"/>
    <property type="match status" value="1"/>
</dbReference>
<dbReference type="InterPro" id="IPR013656">
    <property type="entry name" value="PAS_4"/>
</dbReference>
<dbReference type="EMBL" id="WTVQ01000028">
    <property type="protein sequence ID" value="NMG76257.1"/>
    <property type="molecule type" value="Genomic_DNA"/>
</dbReference>
<feature type="domain" description="PAS" evidence="1">
    <location>
        <begin position="273"/>
        <end position="340"/>
    </location>
</feature>
<dbReference type="Pfam" id="PF08448">
    <property type="entry name" value="PAS_4"/>
    <property type="match status" value="1"/>
</dbReference>
<dbReference type="PROSITE" id="PS50112">
    <property type="entry name" value="PAS"/>
    <property type="match status" value="1"/>
</dbReference>
<dbReference type="InterPro" id="IPR035919">
    <property type="entry name" value="EAL_sf"/>
</dbReference>
<protein>
    <submittedName>
        <fullName evidence="5">EAL domain-containing protein</fullName>
    </submittedName>
</protein>
<dbReference type="Pfam" id="PF10114">
    <property type="entry name" value="PocR"/>
    <property type="match status" value="1"/>
</dbReference>
<dbReference type="SMART" id="SM00267">
    <property type="entry name" value="GGDEF"/>
    <property type="match status" value="1"/>
</dbReference>
<accession>A0ABX1QFI4</accession>
<dbReference type="InterPro" id="IPR001633">
    <property type="entry name" value="EAL_dom"/>
</dbReference>
<dbReference type="InterPro" id="IPR000700">
    <property type="entry name" value="PAS-assoc_C"/>
</dbReference>
<dbReference type="RefSeq" id="WP_169261393.1">
    <property type="nucleotide sequence ID" value="NZ_WTVQ01000028.1"/>
</dbReference>
<dbReference type="Pfam" id="PF00990">
    <property type="entry name" value="GGDEF"/>
    <property type="match status" value="1"/>
</dbReference>
<feature type="domain" description="EAL" evidence="3">
    <location>
        <begin position="573"/>
        <end position="827"/>
    </location>
</feature>
<dbReference type="InterPro" id="IPR000014">
    <property type="entry name" value="PAS"/>
</dbReference>
<dbReference type="PANTHER" id="PTHR44757:SF2">
    <property type="entry name" value="BIOFILM ARCHITECTURE MAINTENANCE PROTEIN MBAA"/>
    <property type="match status" value="1"/>
</dbReference>
<dbReference type="CDD" id="cd01949">
    <property type="entry name" value="GGDEF"/>
    <property type="match status" value="1"/>
</dbReference>
<dbReference type="InterPro" id="IPR043128">
    <property type="entry name" value="Rev_trsase/Diguanyl_cyclase"/>
</dbReference>
<evidence type="ECO:0000313" key="5">
    <source>
        <dbReference type="EMBL" id="NMG76257.1"/>
    </source>
</evidence>
<dbReference type="InterPro" id="IPR018771">
    <property type="entry name" value="PocR_dom"/>
</dbReference>
<dbReference type="PANTHER" id="PTHR44757">
    <property type="entry name" value="DIGUANYLATE CYCLASE DGCP"/>
    <property type="match status" value="1"/>
</dbReference>
<dbReference type="SUPFAM" id="SSF55073">
    <property type="entry name" value="Nucleotide cyclase"/>
    <property type="match status" value="1"/>
</dbReference>
<evidence type="ECO:0000259" key="4">
    <source>
        <dbReference type="PROSITE" id="PS50887"/>
    </source>
</evidence>
<dbReference type="NCBIfam" id="TIGR00254">
    <property type="entry name" value="GGDEF"/>
    <property type="match status" value="1"/>
</dbReference>
<dbReference type="PROSITE" id="PS50887">
    <property type="entry name" value="GGDEF"/>
    <property type="match status" value="1"/>
</dbReference>
<dbReference type="InterPro" id="IPR000160">
    <property type="entry name" value="GGDEF_dom"/>
</dbReference>
<dbReference type="SMART" id="SM00091">
    <property type="entry name" value="PAS"/>
    <property type="match status" value="1"/>
</dbReference>
<dbReference type="NCBIfam" id="TIGR00229">
    <property type="entry name" value="sensory_box"/>
    <property type="match status" value="1"/>
</dbReference>
<dbReference type="Gene3D" id="3.30.450.20">
    <property type="entry name" value="PAS domain"/>
    <property type="match status" value="1"/>
</dbReference>
<dbReference type="PROSITE" id="PS50883">
    <property type="entry name" value="EAL"/>
    <property type="match status" value="1"/>
</dbReference>